<dbReference type="AlphaFoldDB" id="A0A0N9WQL0"/>
<dbReference type="InterPro" id="IPR036937">
    <property type="entry name" value="Adhesion_dom_fimbrial_sf"/>
</dbReference>
<organism evidence="6 7">
    <name type="scientific">Pseudomonas fluorescens</name>
    <dbReference type="NCBI Taxonomy" id="294"/>
    <lineage>
        <taxon>Bacteria</taxon>
        <taxon>Pseudomonadati</taxon>
        <taxon>Pseudomonadota</taxon>
        <taxon>Gammaproteobacteria</taxon>
        <taxon>Pseudomonadales</taxon>
        <taxon>Pseudomonadaceae</taxon>
        <taxon>Pseudomonas</taxon>
    </lineage>
</organism>
<keyword evidence="3" id="KW-0732">Signal</keyword>
<dbReference type="PANTHER" id="PTHR33420:SF3">
    <property type="entry name" value="FIMBRIAL SUBUNIT ELFA"/>
    <property type="match status" value="1"/>
</dbReference>
<reference evidence="6 7" key="2">
    <citation type="journal article" date="2018" name="Nature">
        <title>Mutant phenotypes for thousands of bacterial genes of unknown function.</title>
        <authorList>
            <person name="Price M.N."/>
            <person name="Wetmore K.M."/>
            <person name="Waters R.J."/>
            <person name="Callaghan M."/>
            <person name="Ray J."/>
            <person name="Liu H."/>
            <person name="Kuehl J.V."/>
            <person name="Melnyk R.A."/>
            <person name="Lamson J.S."/>
            <person name="Suh Y."/>
            <person name="Carlson H.K."/>
            <person name="Esquivel Z."/>
            <person name="Sadeeshkumar H."/>
            <person name="Chakraborty R."/>
            <person name="Zane G.M."/>
            <person name="Rubin B.E."/>
            <person name="Wall J.D."/>
            <person name="Visel A."/>
            <person name="Bristow J."/>
            <person name="Blow M.J."/>
            <person name="Arkin A.P."/>
            <person name="Deutschbauer A.M."/>
        </authorList>
    </citation>
    <scope>NUCLEOTIDE SEQUENCE [LARGE SCALE GENOMIC DNA]</scope>
    <source>
        <strain evidence="6 7">FW300-N2E3</strain>
    </source>
</reference>
<comment type="similarity">
    <text evidence="2">Belongs to the fimbrial protein family.</text>
</comment>
<dbReference type="InterPro" id="IPR000259">
    <property type="entry name" value="Adhesion_dom_fimbrial"/>
</dbReference>
<evidence type="ECO:0000256" key="2">
    <source>
        <dbReference type="ARBA" id="ARBA00006671"/>
    </source>
</evidence>
<evidence type="ECO:0000256" key="1">
    <source>
        <dbReference type="ARBA" id="ARBA00004561"/>
    </source>
</evidence>
<dbReference type="InterPro" id="IPR050263">
    <property type="entry name" value="Bact_Fimbrial_Adh_Pro"/>
</dbReference>
<dbReference type="SUPFAM" id="SSF49401">
    <property type="entry name" value="Bacterial adhesins"/>
    <property type="match status" value="1"/>
</dbReference>
<evidence type="ECO:0000313" key="7">
    <source>
        <dbReference type="Proteomes" id="UP000066487"/>
    </source>
</evidence>
<keyword evidence="4" id="KW-0281">Fimbrium</keyword>
<reference evidence="7" key="1">
    <citation type="submission" date="2015-09" db="EMBL/GenBank/DDBJ databases">
        <title>Whole genome sequence of Pseudomonas fluorescens FW300-N2E3.</title>
        <authorList>
            <person name="Ray J."/>
            <person name="Melnyk R."/>
            <person name="Deutschbauer A."/>
        </authorList>
    </citation>
    <scope>NUCLEOTIDE SEQUENCE [LARGE SCALE GENOMIC DNA]</scope>
    <source>
        <strain evidence="7">FW300-N2E3</strain>
    </source>
</reference>
<dbReference type="GO" id="GO:0009289">
    <property type="term" value="C:pilus"/>
    <property type="evidence" value="ECO:0007669"/>
    <property type="project" value="UniProtKB-SubCell"/>
</dbReference>
<evidence type="ECO:0000259" key="5">
    <source>
        <dbReference type="Pfam" id="PF00419"/>
    </source>
</evidence>
<dbReference type="Gene3D" id="2.60.40.1090">
    <property type="entry name" value="Fimbrial-type adhesion domain"/>
    <property type="match status" value="1"/>
</dbReference>
<proteinExistence type="inferred from homology"/>
<dbReference type="InterPro" id="IPR008966">
    <property type="entry name" value="Adhesion_dom_sf"/>
</dbReference>
<evidence type="ECO:0000256" key="4">
    <source>
        <dbReference type="ARBA" id="ARBA00023263"/>
    </source>
</evidence>
<accession>A0A0N9WQL0</accession>
<name>A0A0N9WQL0_PSEFL</name>
<evidence type="ECO:0000313" key="6">
    <source>
        <dbReference type="EMBL" id="ALI04985.1"/>
    </source>
</evidence>
<dbReference type="PANTHER" id="PTHR33420">
    <property type="entry name" value="FIMBRIAL SUBUNIT ELFA-RELATED"/>
    <property type="match status" value="1"/>
</dbReference>
<gene>
    <name evidence="6" type="ORF">AO353_02915</name>
</gene>
<protein>
    <recommendedName>
        <fullName evidence="5">Fimbrial-type adhesion domain-containing protein</fullName>
    </recommendedName>
</protein>
<dbReference type="Proteomes" id="UP000066487">
    <property type="component" value="Chromosome"/>
</dbReference>
<dbReference type="GO" id="GO:0043709">
    <property type="term" value="P:cell adhesion involved in single-species biofilm formation"/>
    <property type="evidence" value="ECO:0007669"/>
    <property type="project" value="TreeGrafter"/>
</dbReference>
<comment type="subcellular location">
    <subcellularLocation>
        <location evidence="1">Fimbrium</location>
    </subcellularLocation>
</comment>
<sequence>MGDDYRLDEFNKSGDTPRTIKFNLALNQCQRGIKKVTYSLKATTQVIDAQKGIVALSAGSTAKGIGLQLMNEAGQPIALDTTYPFDGFNTTGTSFNIPLSAAYYRLAGSKLEAGTANTEVTFIVNYL</sequence>
<dbReference type="EMBL" id="CP012830">
    <property type="protein sequence ID" value="ALI04985.1"/>
    <property type="molecule type" value="Genomic_DNA"/>
</dbReference>
<evidence type="ECO:0000256" key="3">
    <source>
        <dbReference type="ARBA" id="ARBA00022729"/>
    </source>
</evidence>
<dbReference type="Pfam" id="PF00419">
    <property type="entry name" value="Fimbrial"/>
    <property type="match status" value="1"/>
</dbReference>
<feature type="domain" description="Fimbrial-type adhesion" evidence="5">
    <location>
        <begin position="4"/>
        <end position="126"/>
    </location>
</feature>